<dbReference type="EMBL" id="SGPM01000090">
    <property type="protein sequence ID" value="THH30206.1"/>
    <property type="molecule type" value="Genomic_DNA"/>
</dbReference>
<comment type="caution">
    <text evidence="1">The sequence shown here is derived from an EMBL/GenBank/DDBJ whole genome shotgun (WGS) entry which is preliminary data.</text>
</comment>
<evidence type="ECO:0000313" key="1">
    <source>
        <dbReference type="EMBL" id="THH30206.1"/>
    </source>
</evidence>
<reference evidence="1 2" key="1">
    <citation type="submission" date="2019-02" db="EMBL/GenBank/DDBJ databases">
        <title>Genome sequencing of the rare red list fungi Antrodiella citrinella (Flaviporus citrinellus).</title>
        <authorList>
            <person name="Buettner E."/>
            <person name="Kellner H."/>
        </authorList>
    </citation>
    <scope>NUCLEOTIDE SEQUENCE [LARGE SCALE GENOMIC DNA]</scope>
    <source>
        <strain evidence="1 2">DSM 108506</strain>
    </source>
</reference>
<accession>A0A4S4MV41</accession>
<protein>
    <recommendedName>
        <fullName evidence="3">F-box domain-containing protein</fullName>
    </recommendedName>
</protein>
<gene>
    <name evidence="1" type="ORF">EUX98_g3990</name>
</gene>
<evidence type="ECO:0000313" key="2">
    <source>
        <dbReference type="Proteomes" id="UP000308730"/>
    </source>
</evidence>
<dbReference type="AlphaFoldDB" id="A0A4S4MV41"/>
<organism evidence="1 2">
    <name type="scientific">Antrodiella citrinella</name>
    <dbReference type="NCBI Taxonomy" id="2447956"/>
    <lineage>
        <taxon>Eukaryota</taxon>
        <taxon>Fungi</taxon>
        <taxon>Dikarya</taxon>
        <taxon>Basidiomycota</taxon>
        <taxon>Agaricomycotina</taxon>
        <taxon>Agaricomycetes</taxon>
        <taxon>Polyporales</taxon>
        <taxon>Steccherinaceae</taxon>
        <taxon>Antrodiella</taxon>
    </lineage>
</organism>
<dbReference type="Proteomes" id="UP000308730">
    <property type="component" value="Unassembled WGS sequence"/>
</dbReference>
<proteinExistence type="predicted"/>
<dbReference type="SUPFAM" id="SSF52047">
    <property type="entry name" value="RNI-like"/>
    <property type="match status" value="1"/>
</dbReference>
<dbReference type="InterPro" id="IPR032675">
    <property type="entry name" value="LRR_dom_sf"/>
</dbReference>
<dbReference type="OrthoDB" id="3070253at2759"/>
<keyword evidence="2" id="KW-1185">Reference proteome</keyword>
<evidence type="ECO:0008006" key="3">
    <source>
        <dbReference type="Google" id="ProtNLM"/>
    </source>
</evidence>
<sequence>MCLDLLEQLAQDDRIDPLHVPRSPLHHVGNPERLAELEDILIRDPTVGYWIRELYIDGSASGDSLQDWLFGHAQSSSRCDICGTDNTVKPFPGPILADKLKKLHSLTFSQINANDPRSSAEGIYRVSEAFASRVRSLTFKSCWGHKGFFLALMHAFPLLHELNSLGTRTFDLGADDFHVAVQQFQDDQFPFMSMCTPLSHPVHNAMHVRIPLNTLTIQHHDFVHDFGSLICSKSLRAVQTLEIYHTGARLHAMDDISNVILPECGRALRRLKISIVNLPHVAETLKFDVMWIPSLTHLKNLRILELQLNPLHHPFICSILETCANWCTKLSSIIFHISFNHFSDEDMKPAHYQPLDRKFRGSAFRSLKEVRFVYSGPSGVVVKTWLQLVFPNIWRAEEERGLHVWLDIMA</sequence>
<name>A0A4S4MV41_9APHY</name>
<dbReference type="Gene3D" id="3.80.10.10">
    <property type="entry name" value="Ribonuclease Inhibitor"/>
    <property type="match status" value="1"/>
</dbReference>